<dbReference type="Proteomes" id="UP000050867">
    <property type="component" value="Unassembled WGS sequence"/>
</dbReference>
<reference evidence="1 2" key="1">
    <citation type="submission" date="2015-10" db="EMBL/GenBank/DDBJ databases">
        <title>Draft genome sequence of pyrrolomycin-producing Streptomyces vitaminophilus.</title>
        <authorList>
            <person name="Graham D.E."/>
            <person name="Mahan K.M."/>
            <person name="Klingeman D.M."/>
            <person name="Hettich R.L."/>
            <person name="Parry R.J."/>
        </authorList>
    </citation>
    <scope>NUCLEOTIDE SEQUENCE [LARGE SCALE GENOMIC DNA]</scope>
    <source>
        <strain evidence="1 2">ATCC 31673</strain>
    </source>
</reference>
<sequence length="71" mass="7290">MKTTLNSRSIANPRRTTLAHLEKGALDKVSLSGGVTQDGADPAVEQAPPAVETPLTTANPNRTVVVDAPAA</sequence>
<protein>
    <submittedName>
        <fullName evidence="1">Uncharacterized protein</fullName>
    </submittedName>
</protein>
<name>A0A0T6LY83_WENVI</name>
<evidence type="ECO:0000313" key="1">
    <source>
        <dbReference type="EMBL" id="KRV50966.1"/>
    </source>
</evidence>
<dbReference type="OrthoDB" id="3855241at2"/>
<dbReference type="EMBL" id="LLZU01000002">
    <property type="protein sequence ID" value="KRV50966.1"/>
    <property type="molecule type" value="Genomic_DNA"/>
</dbReference>
<comment type="caution">
    <text evidence="1">The sequence shown here is derived from an EMBL/GenBank/DDBJ whole genome shotgun (WGS) entry which is preliminary data.</text>
</comment>
<dbReference type="RefSeq" id="WP_018385031.1">
    <property type="nucleotide sequence ID" value="NZ_LLZU01000002.1"/>
</dbReference>
<dbReference type="AlphaFoldDB" id="A0A0T6LY83"/>
<organism evidence="1 2">
    <name type="scientific">Wenjunlia vitaminophila</name>
    <name type="common">Streptomyces vitaminophilus</name>
    <dbReference type="NCBI Taxonomy" id="76728"/>
    <lineage>
        <taxon>Bacteria</taxon>
        <taxon>Bacillati</taxon>
        <taxon>Actinomycetota</taxon>
        <taxon>Actinomycetes</taxon>
        <taxon>Kitasatosporales</taxon>
        <taxon>Streptomycetaceae</taxon>
        <taxon>Wenjunlia</taxon>
    </lineage>
</organism>
<evidence type="ECO:0000313" key="2">
    <source>
        <dbReference type="Proteomes" id="UP000050867"/>
    </source>
</evidence>
<proteinExistence type="predicted"/>
<accession>A0A0T6LY83</accession>
<gene>
    <name evidence="1" type="ORF">AQ490_01725</name>
</gene>
<keyword evidence="2" id="KW-1185">Reference proteome</keyword>